<dbReference type="PANTHER" id="PTHR41771:SF1">
    <property type="entry name" value="MEMBRANE PROTEIN"/>
    <property type="match status" value="1"/>
</dbReference>
<comment type="caution">
    <text evidence="3">The sequence shown here is derived from an EMBL/GenBank/DDBJ whole genome shotgun (WGS) entry which is preliminary data.</text>
</comment>
<dbReference type="RefSeq" id="WP_125599922.1">
    <property type="nucleotide sequence ID" value="NZ_JBHSSM010000022.1"/>
</dbReference>
<sequence length="285" mass="31036">MSTMTALLLVLLALIVLVGGTAGLKSYLSILINFCLIFMAAWLIAGGANIWLIAAIFVPLKLATIVYLGTNEQKLADQAFLSSLLVTVIIVLLIFALTWLGQAVGLGNQDDEDLIGLATAPGIDYLLITALVAIFSTLGAISEAAVAMNAGLLELLRQTPTITPAAYQHSAQQMGQDILGTAINTILFGFFGSNLALFIWYLRLNYSLTQLLNDKLFVQEVLVLLESIIGVLLIVPLTTWLIGWRKNYEAKRRNNKTTRQNNKATRSQQPTVTSKQPPDTPHQEP</sequence>
<reference evidence="4" key="1">
    <citation type="journal article" date="2019" name="Int. J. Syst. Evol. Microbiol.">
        <title>The Global Catalogue of Microorganisms (GCM) 10K type strain sequencing project: providing services to taxonomists for standard genome sequencing and annotation.</title>
        <authorList>
            <consortium name="The Broad Institute Genomics Platform"/>
            <consortium name="The Broad Institute Genome Sequencing Center for Infectious Disease"/>
            <person name="Wu L."/>
            <person name="Ma J."/>
        </authorList>
    </citation>
    <scope>NUCLEOTIDE SEQUENCE [LARGE SCALE GENOMIC DNA]</scope>
    <source>
        <strain evidence="4">CCM 8897</strain>
    </source>
</reference>
<feature type="transmembrane region" description="Helical" evidence="2">
    <location>
        <begin position="125"/>
        <end position="148"/>
    </location>
</feature>
<accession>A0ABW1USS6</accession>
<name>A0ABW1USS6_9LACO</name>
<dbReference type="PIRSF" id="PIRSF031503">
    <property type="entry name" value="UCP031503_mp"/>
    <property type="match status" value="1"/>
</dbReference>
<keyword evidence="4" id="KW-1185">Reference proteome</keyword>
<dbReference type="InterPro" id="IPR014564">
    <property type="entry name" value="UCP031503_TM"/>
</dbReference>
<evidence type="ECO:0000313" key="3">
    <source>
        <dbReference type="EMBL" id="MFC6315952.1"/>
    </source>
</evidence>
<dbReference type="Proteomes" id="UP001596310">
    <property type="component" value="Unassembled WGS sequence"/>
</dbReference>
<dbReference type="PANTHER" id="PTHR41771">
    <property type="entry name" value="MEMBRANE PROTEIN-RELATED"/>
    <property type="match status" value="1"/>
</dbReference>
<evidence type="ECO:0000256" key="2">
    <source>
        <dbReference type="SAM" id="Phobius"/>
    </source>
</evidence>
<feature type="compositionally biased region" description="Polar residues" evidence="1">
    <location>
        <begin position="267"/>
        <end position="277"/>
    </location>
</feature>
<gene>
    <name evidence="3" type="ORF">ACFQHW_10300</name>
</gene>
<feature type="transmembrane region" description="Helical" evidence="2">
    <location>
        <begin position="178"/>
        <end position="201"/>
    </location>
</feature>
<feature type="transmembrane region" description="Helical" evidence="2">
    <location>
        <begin position="79"/>
        <end position="105"/>
    </location>
</feature>
<feature type="transmembrane region" description="Helical" evidence="2">
    <location>
        <begin position="30"/>
        <end position="58"/>
    </location>
</feature>
<evidence type="ECO:0000256" key="1">
    <source>
        <dbReference type="SAM" id="MobiDB-lite"/>
    </source>
</evidence>
<feature type="compositionally biased region" description="Low complexity" evidence="1">
    <location>
        <begin position="257"/>
        <end position="266"/>
    </location>
</feature>
<evidence type="ECO:0000313" key="4">
    <source>
        <dbReference type="Proteomes" id="UP001596310"/>
    </source>
</evidence>
<dbReference type="InterPro" id="IPR012507">
    <property type="entry name" value="YibE_F"/>
</dbReference>
<feature type="transmembrane region" description="Helical" evidence="2">
    <location>
        <begin position="221"/>
        <end position="243"/>
    </location>
</feature>
<proteinExistence type="predicted"/>
<keyword evidence="2" id="KW-0812">Transmembrane</keyword>
<organism evidence="3 4">
    <name type="scientific">Lapidilactobacillus achengensis</name>
    <dbReference type="NCBI Taxonomy" id="2486000"/>
    <lineage>
        <taxon>Bacteria</taxon>
        <taxon>Bacillati</taxon>
        <taxon>Bacillota</taxon>
        <taxon>Bacilli</taxon>
        <taxon>Lactobacillales</taxon>
        <taxon>Lactobacillaceae</taxon>
        <taxon>Lapidilactobacillus</taxon>
    </lineage>
</organism>
<dbReference type="Pfam" id="PF07907">
    <property type="entry name" value="YibE_F"/>
    <property type="match status" value="1"/>
</dbReference>
<dbReference type="EMBL" id="JBHSSM010000022">
    <property type="protein sequence ID" value="MFC6315952.1"/>
    <property type="molecule type" value="Genomic_DNA"/>
</dbReference>
<keyword evidence="2" id="KW-0472">Membrane</keyword>
<feature type="region of interest" description="Disordered" evidence="1">
    <location>
        <begin position="253"/>
        <end position="285"/>
    </location>
</feature>
<keyword evidence="2" id="KW-1133">Transmembrane helix</keyword>
<protein>
    <submittedName>
        <fullName evidence="3">YibE/F family protein</fullName>
    </submittedName>
</protein>